<dbReference type="InterPro" id="IPR028994">
    <property type="entry name" value="Integrin_alpha_N"/>
</dbReference>
<proteinExistence type="predicted"/>
<dbReference type="Gene3D" id="2.130.10.130">
    <property type="entry name" value="Integrin alpha, N-terminal"/>
    <property type="match status" value="1"/>
</dbReference>
<evidence type="ECO:0000313" key="4">
    <source>
        <dbReference type="EMBL" id="MCJ8500148.1"/>
    </source>
</evidence>
<accession>A0AA41R1U2</accession>
<feature type="compositionally biased region" description="Low complexity" evidence="2">
    <location>
        <begin position="169"/>
        <end position="178"/>
    </location>
</feature>
<reference evidence="4" key="1">
    <citation type="submission" date="2022-04" db="EMBL/GenBank/DDBJ databases">
        <title>Desulfatitalea alkaliphila sp. nov., a novel anaerobic sulfate-reducing bacterium isolated from terrestrial mud volcano, Taman Peninsula, Russia.</title>
        <authorList>
            <person name="Khomyakova M.A."/>
            <person name="Merkel A.Y."/>
            <person name="Slobodkin A.I."/>
        </authorList>
    </citation>
    <scope>NUCLEOTIDE SEQUENCE</scope>
    <source>
        <strain evidence="4">M08but</strain>
    </source>
</reference>
<keyword evidence="1 3" id="KW-0732">Signal</keyword>
<organism evidence="4 5">
    <name type="scientific">Desulfatitalea alkaliphila</name>
    <dbReference type="NCBI Taxonomy" id="2929485"/>
    <lineage>
        <taxon>Bacteria</taxon>
        <taxon>Pseudomonadati</taxon>
        <taxon>Thermodesulfobacteriota</taxon>
        <taxon>Desulfobacteria</taxon>
        <taxon>Desulfobacterales</taxon>
        <taxon>Desulfosarcinaceae</taxon>
        <taxon>Desulfatitalea</taxon>
    </lineage>
</organism>
<dbReference type="Pfam" id="PF13517">
    <property type="entry name" value="FG-GAP_3"/>
    <property type="match status" value="1"/>
</dbReference>
<dbReference type="SUPFAM" id="SSF69318">
    <property type="entry name" value="Integrin alpha N-terminal domain"/>
    <property type="match status" value="1"/>
</dbReference>
<feature type="region of interest" description="Disordered" evidence="2">
    <location>
        <begin position="194"/>
        <end position="215"/>
    </location>
</feature>
<dbReference type="AlphaFoldDB" id="A0AA41R1U2"/>
<dbReference type="EMBL" id="JALJRB010000005">
    <property type="protein sequence ID" value="MCJ8500148.1"/>
    <property type="molecule type" value="Genomic_DNA"/>
</dbReference>
<feature type="signal peptide" evidence="3">
    <location>
        <begin position="1"/>
        <end position="26"/>
    </location>
</feature>
<dbReference type="Proteomes" id="UP001165427">
    <property type="component" value="Unassembled WGS sequence"/>
</dbReference>
<evidence type="ECO:0000313" key="5">
    <source>
        <dbReference type="Proteomes" id="UP001165427"/>
    </source>
</evidence>
<evidence type="ECO:0000256" key="2">
    <source>
        <dbReference type="SAM" id="MobiDB-lite"/>
    </source>
</evidence>
<dbReference type="InterPro" id="IPR013517">
    <property type="entry name" value="FG-GAP"/>
</dbReference>
<dbReference type="Gene3D" id="3.40.50.10610">
    <property type="entry name" value="ABC-type transport auxiliary lipoprotein component"/>
    <property type="match status" value="1"/>
</dbReference>
<protein>
    <submittedName>
        <fullName evidence="4">VCBS repeat-containing protein</fullName>
    </submittedName>
</protein>
<keyword evidence="5" id="KW-1185">Reference proteome</keyword>
<name>A0AA41R1U2_9BACT</name>
<evidence type="ECO:0000256" key="3">
    <source>
        <dbReference type="SAM" id="SignalP"/>
    </source>
</evidence>
<comment type="caution">
    <text evidence="4">The sequence shown here is derived from an EMBL/GenBank/DDBJ whole genome shotgun (WGS) entry which is preliminary data.</text>
</comment>
<feature type="chain" id="PRO_5041274129" evidence="3">
    <location>
        <begin position="27"/>
        <end position="576"/>
    </location>
</feature>
<gene>
    <name evidence="4" type="ORF">MRX98_06140</name>
</gene>
<feature type="region of interest" description="Disordered" evidence="2">
    <location>
        <begin position="169"/>
        <end position="188"/>
    </location>
</feature>
<evidence type="ECO:0000256" key="1">
    <source>
        <dbReference type="ARBA" id="ARBA00022729"/>
    </source>
</evidence>
<dbReference type="RefSeq" id="WP_246903969.1">
    <property type="nucleotide sequence ID" value="NZ_JALJRB010000005.1"/>
</dbReference>
<sequence length="576" mass="62391">MNFIKRSRNVLLLFLLCCLCLPAAVAAEPFKVAILPFEILAEKDYAFLQRGIVQMFTSRLSSPGKVTVLDPEATARALATAGDASGERQARQVGETLQADYTIHGSLTVLGESVSIDAAMLDLSGTRAPMTFFKQTRGMGEVIPEINRMASEINSEVFGVAARPATPAVAPAPTVGGTPAPPVSDMHRHPERLLEEARRMDPIRRPSGSRDDLDARPHPLNPAFAAAAGSQPGADAGFWKSQTYNHLINAVAVGDLDSDGLLETVVAAPDKLFIYRFAEGRQQTVAEIPAGRYVRNISVDVADINGNGMPEIFVTAFSVGLNAVASYVLEFDGQTFRTVVDKSRYYYSVVRHPTFGRILLGQLQLSDASTPFDAPIHQMVWNGQAYVPERQLLAGRLANLLGLAYGDILNDGGESFVAFDPKDRLRVITANGRVQHTSSDVYGGTPLYFAMPPRGPGDSPASFYLPTRVRTTDLDGDGRYEVLVAHNRDSAGRLLVEQRFFGKGTVEALTWDGLGLAPVWRTRQLSGRVQDFLVADFNNDGILNLLLVVIAKEGAIIFADAQSALVAFELNVTPTD</sequence>